<evidence type="ECO:0000259" key="2">
    <source>
        <dbReference type="Pfam" id="PF02514"/>
    </source>
</evidence>
<dbReference type="AlphaFoldDB" id="A0A939E1R8"/>
<dbReference type="RefSeq" id="WP_207119015.1">
    <property type="nucleotide sequence ID" value="NZ_JAFLEQ010000008.1"/>
</dbReference>
<dbReference type="EMBL" id="JAFLEQ010000008">
    <property type="protein sequence ID" value="MBN9644101.1"/>
    <property type="molecule type" value="Genomic_DNA"/>
</dbReference>
<dbReference type="InterPro" id="IPR003672">
    <property type="entry name" value="CobN/Mg_chltase"/>
</dbReference>
<dbReference type="Proteomes" id="UP000664332">
    <property type="component" value="Unassembled WGS sequence"/>
</dbReference>
<keyword evidence="4" id="KW-1185">Reference proteome</keyword>
<name>A0A939E1R8_9CORY</name>
<feature type="domain" description="CobN/magnesium chelatase" evidence="2">
    <location>
        <begin position="748"/>
        <end position="1169"/>
    </location>
</feature>
<feature type="domain" description="CobN/magnesium chelatase" evidence="2">
    <location>
        <begin position="239"/>
        <end position="741"/>
    </location>
</feature>
<feature type="compositionally biased region" description="Polar residues" evidence="1">
    <location>
        <begin position="133"/>
        <end position="144"/>
    </location>
</feature>
<evidence type="ECO:0000313" key="4">
    <source>
        <dbReference type="Proteomes" id="UP000664332"/>
    </source>
</evidence>
<evidence type="ECO:0000313" key="3">
    <source>
        <dbReference type="EMBL" id="MBN9644101.1"/>
    </source>
</evidence>
<dbReference type="Pfam" id="PF02514">
    <property type="entry name" value="CobN-Mg_chel"/>
    <property type="match status" value="2"/>
</dbReference>
<feature type="compositionally biased region" description="Polar residues" evidence="1">
    <location>
        <begin position="659"/>
        <end position="677"/>
    </location>
</feature>
<dbReference type="PANTHER" id="PTHR44119:SF1">
    <property type="entry name" value="MAGNESIUM-CHELATASE SUBUNIT CHLH, CHLOROPLASTIC"/>
    <property type="match status" value="1"/>
</dbReference>
<feature type="region of interest" description="Disordered" evidence="1">
    <location>
        <begin position="120"/>
        <end position="171"/>
    </location>
</feature>
<dbReference type="PANTHER" id="PTHR44119">
    <property type="entry name" value="MAGNESIUM-CHELATASE SUBUNIT CHLH, CHLOROPLASTIC"/>
    <property type="match status" value="1"/>
</dbReference>
<sequence>MEPVRIVCWGFSGAGALSIEQVSDDLAAQNTGQPGCPPVELIHLDHSDDLPDNVDAVWIQGVLDPDEGRRLLAAAGEIPVFSSPPVTQDIQVATSFGMMTAMDSPGMPPAMETMRAKKSVAGMPPSGMRPKTRNQTGIPSSSMPGKTAGPSSTPGQSPPPAMKTMSAAQMGSKGNTVARMPVPARIAVALMLMTPLRIIHAARLTALHIGATDIDPGPLPDDVPHGLVDTGIEQPDRPLGTVGVIAMPLHEAIGDGGYIRDMARVLAGKNLAAVVWLGSPADMPDDVKDGIDVWLNLTGFTMLGHHGAPMYEQGTDFLTQTNTPVITPVPLQRGTLADWRDDDPGPVGLWPAAVSMNIAVPELEGATTPWVYGGRDAHTGAMCLDGESAERIADRIRRTITLKNTPKHQRKVSLTIFGWDGDGTIGTAAQMDVFASLHRILSRLKSDGYTVEVPATVEELTDMIVGSGGGGRRSEASVLARWRAADYARALDTRQRARIDSSWGLLPGAVDTTGGDMIIRGARFGNVVVGCQPQFGDVDDPAELLYNEDATPSHSFAAYYLWLEEVFGHDVMVHVGTHGALEFMPGRQTGLATNDWPVYLCGSVPHIYLYVMANPGEGTIAKRRAAAQTVTYLTPPLDDAGLYGDLEELAGLLHEQLRQSSPFSPQQPNGTQSTNHRPTPDIVAAAKRANFTDEQIADTRVLHRELEKIRRTPVAMGLHVIGEPMSREQTRRSLELAATYADDPTCQQATDALRELEEKLQSNTELESFLNALDGRYTPPVAGGDPARQPDALPTGRNIHAIDPVSIPTATAIRRGKATADKLLAAYRDSHNGSYPSSVAVVLWGIDNIKTSGEGLAQAFALIGATPVRGPRGRVDDFTVIPLEELGRPRVDVVATLSGVCRDVLPHPVELLDKAVRHIATLDEPAELNPIAHHAKATADQLDIAAVDAATRIFSAGRGSYGTGVNRLVQACDWETDDDLAEMYLTRMGHAWGTRQGADVHGILRSVLTTVDATFQNIDSAETSIAGIDHYFEFLGGVTTAVTRARGGSAPSSLVSQSWQAETNVDTLESAMALESRTRILNPKWIDAQLVHGYAGVAAVRTRLENTFGMQATTKTVGNWVFDRAADVLLFDDNRRSVMERANPAAVSSMTNRLLEAAERNLWQTTGDTIDRLEDIADRLDGALEGIEPTDIM</sequence>
<organism evidence="3 4">
    <name type="scientific">Corynebacterium mendelii</name>
    <dbReference type="NCBI Taxonomy" id="2765362"/>
    <lineage>
        <taxon>Bacteria</taxon>
        <taxon>Bacillati</taxon>
        <taxon>Actinomycetota</taxon>
        <taxon>Actinomycetes</taxon>
        <taxon>Mycobacteriales</taxon>
        <taxon>Corynebacteriaceae</taxon>
        <taxon>Corynebacterium</taxon>
    </lineage>
</organism>
<accession>A0A939E1R8</accession>
<reference evidence="3" key="1">
    <citation type="submission" date="2021-03" db="EMBL/GenBank/DDBJ databases">
        <authorList>
            <person name="Sun Q."/>
        </authorList>
    </citation>
    <scope>NUCLEOTIDE SEQUENCE</scope>
    <source>
        <strain evidence="3">CCM 8862</strain>
    </source>
</reference>
<evidence type="ECO:0000256" key="1">
    <source>
        <dbReference type="SAM" id="MobiDB-lite"/>
    </source>
</evidence>
<dbReference type="CDD" id="cd10150">
    <property type="entry name" value="CobN_like"/>
    <property type="match status" value="1"/>
</dbReference>
<gene>
    <name evidence="3" type="ORF">JZY06_05635</name>
</gene>
<comment type="caution">
    <text evidence="3">The sequence shown here is derived from an EMBL/GenBank/DDBJ whole genome shotgun (WGS) entry which is preliminary data.</text>
</comment>
<feature type="region of interest" description="Disordered" evidence="1">
    <location>
        <begin position="659"/>
        <end position="678"/>
    </location>
</feature>
<proteinExistence type="predicted"/>
<protein>
    <submittedName>
        <fullName evidence="3">Cobaltochelatase subunit CobN</fullName>
    </submittedName>
</protein>